<protein>
    <recommendedName>
        <fullName evidence="3">Tetratricopeptide repeat protein</fullName>
    </recommendedName>
</protein>
<dbReference type="InterPro" id="IPR011990">
    <property type="entry name" value="TPR-like_helical_dom_sf"/>
</dbReference>
<gene>
    <name evidence="1" type="ORF">DB30_04032</name>
</gene>
<sequence length="381" mass="41057">MDASILNLHDQIQAKPKSWITIEILASAQATRGRLTGGLADYANADASVASAFALAPLGSGPWLTRAHIDFSLHRFALALDALDAAEQRVIIDDPMRASIHGLRGELSLQAGDLDLASELADMAEALDPTPTTAARSAQIRWRRGDYAGAEALYLEGLSRYHGLDPSVRAWFHLQLGIMELERADHDAALVHFMDANAELSGYYLVEEHIAEVWALQGRHAESLGLYLDIIDRTGNPEFMDAVAGLHIAAGDPAEANPWIEAATQAYEAQLAAHPELAYGHALGHYIEFGPSARAVEIAQANLALRPNGDARAELIRAYLADHRNADALAEAQTLDTDAWRTANTLSAIHEAYAASDQLDAPVAVAAREQLCAMAPLQCPE</sequence>
<dbReference type="RefSeq" id="WP_052548877.1">
    <property type="nucleotide sequence ID" value="NZ_JMCC02000031.1"/>
</dbReference>
<dbReference type="SUPFAM" id="SSF48452">
    <property type="entry name" value="TPR-like"/>
    <property type="match status" value="2"/>
</dbReference>
<accession>A0A0C2D588</accession>
<dbReference type="AlphaFoldDB" id="A0A0C2D588"/>
<reference evidence="1 2" key="1">
    <citation type="submission" date="2014-12" db="EMBL/GenBank/DDBJ databases">
        <title>Genome assembly of Enhygromyxa salina DSM 15201.</title>
        <authorList>
            <person name="Sharma G."/>
            <person name="Subramanian S."/>
        </authorList>
    </citation>
    <scope>NUCLEOTIDE SEQUENCE [LARGE SCALE GENOMIC DNA]</scope>
    <source>
        <strain evidence="1 2">DSM 15201</strain>
    </source>
</reference>
<proteinExistence type="predicted"/>
<organism evidence="1 2">
    <name type="scientific">Enhygromyxa salina</name>
    <dbReference type="NCBI Taxonomy" id="215803"/>
    <lineage>
        <taxon>Bacteria</taxon>
        <taxon>Pseudomonadati</taxon>
        <taxon>Myxococcota</taxon>
        <taxon>Polyangia</taxon>
        <taxon>Nannocystales</taxon>
        <taxon>Nannocystaceae</taxon>
        <taxon>Enhygromyxa</taxon>
    </lineage>
</organism>
<dbReference type="Gene3D" id="1.25.40.10">
    <property type="entry name" value="Tetratricopeptide repeat domain"/>
    <property type="match status" value="2"/>
</dbReference>
<dbReference type="EMBL" id="JMCC02000031">
    <property type="protein sequence ID" value="KIG16870.1"/>
    <property type="molecule type" value="Genomic_DNA"/>
</dbReference>
<evidence type="ECO:0000313" key="2">
    <source>
        <dbReference type="Proteomes" id="UP000031599"/>
    </source>
</evidence>
<evidence type="ECO:0000313" key="1">
    <source>
        <dbReference type="EMBL" id="KIG16870.1"/>
    </source>
</evidence>
<dbReference type="Proteomes" id="UP000031599">
    <property type="component" value="Unassembled WGS sequence"/>
</dbReference>
<comment type="caution">
    <text evidence="1">The sequence shown here is derived from an EMBL/GenBank/DDBJ whole genome shotgun (WGS) entry which is preliminary data.</text>
</comment>
<evidence type="ECO:0008006" key="3">
    <source>
        <dbReference type="Google" id="ProtNLM"/>
    </source>
</evidence>
<name>A0A0C2D588_9BACT</name>